<proteinExistence type="predicted"/>
<feature type="domain" description="DUF7708" evidence="1">
    <location>
        <begin position="129"/>
        <end position="270"/>
    </location>
</feature>
<evidence type="ECO:0000259" key="1">
    <source>
        <dbReference type="Pfam" id="PF24809"/>
    </source>
</evidence>
<dbReference type="Pfam" id="PF24809">
    <property type="entry name" value="DUF7708"/>
    <property type="match status" value="1"/>
</dbReference>
<name>A0AAN6PHI8_9PEZI</name>
<dbReference type="InterPro" id="IPR056125">
    <property type="entry name" value="DUF7708"/>
</dbReference>
<dbReference type="AlphaFoldDB" id="A0AAN6PHI8"/>
<reference evidence="3" key="1">
    <citation type="journal article" date="2023" name="Mol. Phylogenet. Evol.">
        <title>Genome-scale phylogeny and comparative genomics of the fungal order Sordariales.</title>
        <authorList>
            <person name="Hensen N."/>
            <person name="Bonometti L."/>
            <person name="Westerberg I."/>
            <person name="Brannstrom I.O."/>
            <person name="Guillou S."/>
            <person name="Cros-Aarteil S."/>
            <person name="Calhoun S."/>
            <person name="Haridas S."/>
            <person name="Kuo A."/>
            <person name="Mondo S."/>
            <person name="Pangilinan J."/>
            <person name="Riley R."/>
            <person name="LaButti K."/>
            <person name="Andreopoulos B."/>
            <person name="Lipzen A."/>
            <person name="Chen C."/>
            <person name="Yan M."/>
            <person name="Daum C."/>
            <person name="Ng V."/>
            <person name="Clum A."/>
            <person name="Steindorff A."/>
            <person name="Ohm R.A."/>
            <person name="Martin F."/>
            <person name="Silar P."/>
            <person name="Natvig D.O."/>
            <person name="Lalanne C."/>
            <person name="Gautier V."/>
            <person name="Ament-Velasquez S.L."/>
            <person name="Kruys A."/>
            <person name="Hutchinson M.I."/>
            <person name="Powell A.J."/>
            <person name="Barry K."/>
            <person name="Miller A.N."/>
            <person name="Grigoriev I.V."/>
            <person name="Debuchy R."/>
            <person name="Gladieux P."/>
            <person name="Hiltunen Thoren M."/>
            <person name="Johannesson H."/>
        </authorList>
    </citation>
    <scope>NUCLEOTIDE SEQUENCE [LARGE SCALE GENOMIC DNA]</scope>
    <source>
        <strain evidence="3">CBS 284.82</strain>
    </source>
</reference>
<comment type="caution">
    <text evidence="2">The sequence shown here is derived from an EMBL/GenBank/DDBJ whole genome shotgun (WGS) entry which is preliminary data.</text>
</comment>
<protein>
    <recommendedName>
        <fullName evidence="1">DUF7708 domain-containing protein</fullName>
    </recommendedName>
</protein>
<evidence type="ECO:0000313" key="2">
    <source>
        <dbReference type="EMBL" id="KAK4040991.1"/>
    </source>
</evidence>
<sequence length="783" mass="87583">MDPNFPTPRDPQDPDEITPHVGALIVPSPFDAATEHASTSLINQIPARPLLWDVAVRRFSSPSVNANQQRLTQHIDSARTAYAKAYVAIQKSIKDVDAAAILTRSCEADVAQTAIELFKSPSNEDNGRVSRFIDILHHYHGVFDVLSQAGDFGYLAVVWGGMKMLLMMAKNKKELLVKVTDMLVEIGLTLSRIEVYAKLFPTARMVELISMLYAAVADFLEEIILHFAHKSGIRKLLSSFVRPFDEKFGRAMDRIHRLETCIEKDAMLLHAMSTASMAQHQLDTHLHRAHLTTTLNNHAQPHPLQKQPSTPHPPLPDIFQQIKATLFQNFLDQASYHESLAATYSVTARAWEEWFAVEQKHLPSSASLATGTRLSQGLCDAPDHQHALQWVAQQRRLTPDIPSAYLIWAQGMTVHTAIASLIFQVLQQRPGAVAEFGLDMGMFERGAASIKTLWGVLTYLWRVLGGCLVYISIGSAGEDEFAVVERFKRTVEEWDGPPVWVTMIHPYNEGFVGIEEATDLDGLYDVHPSLTTTDALHHVLMLELDIHQVSETIQTVLWEAAWRETRYASVGISFKRVVKVIQDLAEELAGMEVDGVPLLTDKTRELWIGGVERWISHPIASNSTRELVQRHLDIVPLAMPDDVRAAISRHLKCLVLRIDDNKASSFASRSMTQTQRYRVWDTMKAAIIPASEAMFCTAIRDLLSDALESFAEVPCQNIRQAGPAVIRLLNDRFGMDGIWKSSMSEDEQLMVRGIKEAVMTGFSGTIEALSEPEESEEMEEGSE</sequence>
<keyword evidence="3" id="KW-1185">Reference proteome</keyword>
<dbReference type="EMBL" id="MU854366">
    <property type="protein sequence ID" value="KAK4040991.1"/>
    <property type="molecule type" value="Genomic_DNA"/>
</dbReference>
<accession>A0AAN6PHI8</accession>
<evidence type="ECO:0000313" key="3">
    <source>
        <dbReference type="Proteomes" id="UP001303115"/>
    </source>
</evidence>
<organism evidence="2 3">
    <name type="scientific">Parachaetomium inaequale</name>
    <dbReference type="NCBI Taxonomy" id="2588326"/>
    <lineage>
        <taxon>Eukaryota</taxon>
        <taxon>Fungi</taxon>
        <taxon>Dikarya</taxon>
        <taxon>Ascomycota</taxon>
        <taxon>Pezizomycotina</taxon>
        <taxon>Sordariomycetes</taxon>
        <taxon>Sordariomycetidae</taxon>
        <taxon>Sordariales</taxon>
        <taxon>Chaetomiaceae</taxon>
        <taxon>Parachaetomium</taxon>
    </lineage>
</organism>
<dbReference type="Proteomes" id="UP001303115">
    <property type="component" value="Unassembled WGS sequence"/>
</dbReference>
<gene>
    <name evidence="2" type="ORF">C8A01DRAFT_35048</name>
</gene>